<gene>
    <name evidence="2" type="ORF">RIB2604_01005520</name>
</gene>
<accession>A0A146F7U5</accession>
<evidence type="ECO:0000313" key="3">
    <source>
        <dbReference type="Proteomes" id="UP000075230"/>
    </source>
</evidence>
<evidence type="ECO:0000256" key="1">
    <source>
        <dbReference type="SAM" id="MobiDB-lite"/>
    </source>
</evidence>
<dbReference type="Proteomes" id="UP000075230">
    <property type="component" value="Unassembled WGS sequence"/>
</dbReference>
<organism evidence="2 3">
    <name type="scientific">Aspergillus kawachii</name>
    <name type="common">White koji mold</name>
    <name type="synonym">Aspergillus awamori var. kawachi</name>
    <dbReference type="NCBI Taxonomy" id="1069201"/>
    <lineage>
        <taxon>Eukaryota</taxon>
        <taxon>Fungi</taxon>
        <taxon>Dikarya</taxon>
        <taxon>Ascomycota</taxon>
        <taxon>Pezizomycotina</taxon>
        <taxon>Eurotiomycetes</taxon>
        <taxon>Eurotiomycetidae</taxon>
        <taxon>Eurotiales</taxon>
        <taxon>Aspergillaceae</taxon>
        <taxon>Aspergillus</taxon>
        <taxon>Aspergillus subgen. Circumdati</taxon>
    </lineage>
</organism>
<protein>
    <submittedName>
        <fullName evidence="2">Cytochrome P450</fullName>
    </submittedName>
</protein>
<proteinExistence type="predicted"/>
<feature type="region of interest" description="Disordered" evidence="1">
    <location>
        <begin position="42"/>
        <end position="63"/>
    </location>
</feature>
<reference evidence="3" key="2">
    <citation type="submission" date="2016-02" db="EMBL/GenBank/DDBJ databases">
        <title>Genome sequencing of Aspergillus luchuensis NBRC 4314.</title>
        <authorList>
            <person name="Yamada O."/>
        </authorList>
    </citation>
    <scope>NUCLEOTIDE SEQUENCE [LARGE SCALE GENOMIC DNA]</scope>
    <source>
        <strain evidence="3">RIB 2604</strain>
    </source>
</reference>
<comment type="caution">
    <text evidence="2">The sequence shown here is derived from an EMBL/GenBank/DDBJ whole genome shotgun (WGS) entry which is preliminary data.</text>
</comment>
<reference evidence="2 3" key="1">
    <citation type="journal article" date="2016" name="DNA Res.">
        <title>Genome sequence of Aspergillus luchuensis NBRC 4314.</title>
        <authorList>
            <person name="Yamada O."/>
            <person name="Machida M."/>
            <person name="Hosoyama A."/>
            <person name="Goto M."/>
            <person name="Takahashi T."/>
            <person name="Futagami T."/>
            <person name="Yamagata Y."/>
            <person name="Takeuchi M."/>
            <person name="Kobayashi T."/>
            <person name="Koike H."/>
            <person name="Abe K."/>
            <person name="Asai K."/>
            <person name="Arita M."/>
            <person name="Fujita N."/>
            <person name="Fukuda K."/>
            <person name="Higa K."/>
            <person name="Horikawa H."/>
            <person name="Ishikawa T."/>
            <person name="Jinno K."/>
            <person name="Kato Y."/>
            <person name="Kirimura K."/>
            <person name="Mizutani O."/>
            <person name="Nakasone K."/>
            <person name="Sano M."/>
            <person name="Shiraishi Y."/>
            <person name="Tsukahara M."/>
            <person name="Gomi K."/>
        </authorList>
    </citation>
    <scope>NUCLEOTIDE SEQUENCE [LARGE SCALE GENOMIC DNA]</scope>
    <source>
        <strain evidence="2 3">RIB 2604</strain>
    </source>
</reference>
<dbReference type="AlphaFoldDB" id="A0A146F7U5"/>
<dbReference type="EMBL" id="BCWF01000010">
    <property type="protein sequence ID" value="GAT21661.1"/>
    <property type="molecule type" value="Genomic_DNA"/>
</dbReference>
<sequence>MQNRRRIMQDIHCIRFEGVAILGTAEERAGCRGKGCWEAAVGDKPGRGNHRRRRTSGGVSGEDSSVCQSYVSATSKSSGSVFVKMLKRD</sequence>
<evidence type="ECO:0000313" key="2">
    <source>
        <dbReference type="EMBL" id="GAT21661.1"/>
    </source>
</evidence>
<name>A0A146F7U5_ASPKA</name>